<proteinExistence type="inferred from homology"/>
<comment type="similarity">
    <text evidence="1">Belongs to the acyl coenzyme A hydrolase family.</text>
</comment>
<feature type="domain" description="HotDog ACOT-type" evidence="6">
    <location>
        <begin position="330"/>
        <end position="444"/>
    </location>
</feature>
<reference evidence="7 8" key="2">
    <citation type="journal article" date="2014" name="J. Gen. Appl. Microbiol.">
        <title>The early diverging ascomycetous budding yeast Saitoella complicata has three histone deacetylases belonging to the Clr6, Hos2, and Rpd3 lineages.</title>
        <authorList>
            <person name="Nishida H."/>
            <person name="Matsumoto T."/>
            <person name="Kondo S."/>
            <person name="Hamamoto M."/>
            <person name="Yoshikawa H."/>
        </authorList>
    </citation>
    <scope>NUCLEOTIDE SEQUENCE [LARGE SCALE GENOMIC DNA]</scope>
    <source>
        <strain evidence="7 8">NRRL Y-17804</strain>
    </source>
</reference>
<reference evidence="7 8" key="3">
    <citation type="journal article" date="2015" name="Genome Announc.">
        <title>Draft Genome Sequence of the Archiascomycetous Yeast Saitoella complicata.</title>
        <authorList>
            <person name="Yamauchi K."/>
            <person name="Kondo S."/>
            <person name="Hamamoto M."/>
            <person name="Takahashi Y."/>
            <person name="Ogura Y."/>
            <person name="Hayashi T."/>
            <person name="Nishida H."/>
        </authorList>
    </citation>
    <scope>NUCLEOTIDE SEQUENCE [LARGE SCALE GENOMIC DNA]</scope>
    <source>
        <strain evidence="7 8">NRRL Y-17804</strain>
    </source>
</reference>
<dbReference type="SUPFAM" id="SSF54637">
    <property type="entry name" value="Thioesterase/thiol ester dehydrase-isomerase"/>
    <property type="match status" value="2"/>
</dbReference>
<dbReference type="Gene3D" id="3.10.129.10">
    <property type="entry name" value="Hotdog Thioesterase"/>
    <property type="match status" value="2"/>
</dbReference>
<dbReference type="AlphaFoldDB" id="A0A0E9NPR9"/>
<feature type="domain" description="HotDog ACOT-type" evidence="6">
    <location>
        <begin position="124"/>
        <end position="246"/>
    </location>
</feature>
<dbReference type="GO" id="GO:0005739">
    <property type="term" value="C:mitochondrion"/>
    <property type="evidence" value="ECO:0007669"/>
    <property type="project" value="TreeGrafter"/>
</dbReference>
<dbReference type="PANTHER" id="PTHR12655:SF0">
    <property type="entry name" value="ACYL-COENZYME A THIOESTERASE 9, MITOCHONDRIAL"/>
    <property type="match status" value="1"/>
</dbReference>
<dbReference type="GO" id="GO:0006637">
    <property type="term" value="P:acyl-CoA metabolic process"/>
    <property type="evidence" value="ECO:0007669"/>
    <property type="project" value="TreeGrafter"/>
</dbReference>
<dbReference type="Proteomes" id="UP000033140">
    <property type="component" value="Unassembled WGS sequence"/>
</dbReference>
<evidence type="ECO:0000256" key="5">
    <source>
        <dbReference type="SAM" id="MobiDB-lite"/>
    </source>
</evidence>
<keyword evidence="3" id="KW-0378">Hydrolase</keyword>
<dbReference type="EMBL" id="BACD03000053">
    <property type="protein sequence ID" value="GAO51844.1"/>
    <property type="molecule type" value="Genomic_DNA"/>
</dbReference>
<evidence type="ECO:0000256" key="3">
    <source>
        <dbReference type="ARBA" id="ARBA00022801"/>
    </source>
</evidence>
<dbReference type="STRING" id="698492.A0A0E9NPR9"/>
<dbReference type="OMA" id="REMLWYI"/>
<evidence type="ECO:0000259" key="6">
    <source>
        <dbReference type="PROSITE" id="PS51770"/>
    </source>
</evidence>
<feature type="region of interest" description="Disordered" evidence="5">
    <location>
        <begin position="63"/>
        <end position="87"/>
    </location>
</feature>
<sequence length="493" mass="56012">MPHDFRPRSPELGVRTYVRTARRSTSRKTRKVEMLRNFKATKTVRIRSFVRSWPQTLHRSSARQFSTYDSNASPKPTEEHKPLRSRTSFTNSLWSTRLQAMRQAEESTKRKLIPKRMAESYVEGVLPFSSDAEMREDYQNTWGGLRLGKLFEDLDALSGMIAYRHCEDGDVHTLPLRIVTASVDRIDLLNPLTADKDLKLSGHVAYVGKSSMNITIRVEELPEDGDVSKSTPILLSNFTMVARDPLTNKPVSINPLHVESEKEKLIASLGNENRKRASYHRSHALSREPPTQEEVARIHSVWLGQEHLDSMTHDPFHVQPSRSPDQITPAETALRRVNICHPQERNIHNNVFGGYLMRESFDLAHATATLFAHARPIFTSSSSIAFQKPVPIGSILDFHSRVVYSNVDRGSFSVSVSAEVIDPLTGERQTTCVFHYAFRVKDEKKGTLKQIAAVNYGDAMRSVMALRREQQSGGAEKERQFEEFEKGRFDPKA</sequence>
<dbReference type="PROSITE" id="PS51770">
    <property type="entry name" value="HOTDOG_ACOT"/>
    <property type="match status" value="2"/>
</dbReference>
<dbReference type="GO" id="GO:0047617">
    <property type="term" value="F:fatty acyl-CoA hydrolase activity"/>
    <property type="evidence" value="ECO:0007669"/>
    <property type="project" value="TreeGrafter"/>
</dbReference>
<protein>
    <recommendedName>
        <fullName evidence="6">HotDog ACOT-type domain-containing protein</fullName>
    </recommendedName>
</protein>
<comment type="caution">
    <text evidence="7">The sequence shown here is derived from an EMBL/GenBank/DDBJ whole genome shotgun (WGS) entry which is preliminary data.</text>
</comment>
<gene>
    <name evidence="7" type="ORF">G7K_5935-t1</name>
</gene>
<accession>A0A0E9NPR9</accession>
<keyword evidence="8" id="KW-1185">Reference proteome</keyword>
<dbReference type="RefSeq" id="XP_019020875.1">
    <property type="nucleotide sequence ID" value="XM_019170901.1"/>
</dbReference>
<feature type="region of interest" description="Disordered" evidence="5">
    <location>
        <begin position="467"/>
        <end position="493"/>
    </location>
</feature>
<feature type="compositionally biased region" description="Polar residues" evidence="5">
    <location>
        <begin position="63"/>
        <end position="74"/>
    </location>
</feature>
<dbReference type="PANTHER" id="PTHR12655">
    <property type="entry name" value="ACYL-COA THIOESTERASE"/>
    <property type="match status" value="1"/>
</dbReference>
<evidence type="ECO:0000313" key="7">
    <source>
        <dbReference type="EMBL" id="GAO51844.1"/>
    </source>
</evidence>
<dbReference type="CDD" id="cd03442">
    <property type="entry name" value="BFIT_BACH"/>
    <property type="match status" value="2"/>
</dbReference>
<evidence type="ECO:0000256" key="4">
    <source>
        <dbReference type="ARBA" id="ARBA00022946"/>
    </source>
</evidence>
<evidence type="ECO:0000256" key="1">
    <source>
        <dbReference type="ARBA" id="ARBA00010458"/>
    </source>
</evidence>
<reference evidence="7 8" key="1">
    <citation type="journal article" date="2011" name="J. Gen. Appl. Microbiol.">
        <title>Draft genome sequencing of the enigmatic yeast Saitoella complicata.</title>
        <authorList>
            <person name="Nishida H."/>
            <person name="Hamamoto M."/>
            <person name="Sugiyama J."/>
        </authorList>
    </citation>
    <scope>NUCLEOTIDE SEQUENCE [LARGE SCALE GENOMIC DNA]</scope>
    <source>
        <strain evidence="7 8">NRRL Y-17804</strain>
    </source>
</reference>
<organism evidence="7 8">
    <name type="scientific">Saitoella complicata (strain BCRC 22490 / CBS 7301 / JCM 7358 / NBRC 10748 / NRRL Y-17804)</name>
    <dbReference type="NCBI Taxonomy" id="698492"/>
    <lineage>
        <taxon>Eukaryota</taxon>
        <taxon>Fungi</taxon>
        <taxon>Dikarya</taxon>
        <taxon>Ascomycota</taxon>
        <taxon>Taphrinomycotina</taxon>
        <taxon>Taphrinomycotina incertae sedis</taxon>
        <taxon>Saitoella</taxon>
    </lineage>
</organism>
<name>A0A0E9NPR9_SAICN</name>
<keyword evidence="2" id="KW-0677">Repeat</keyword>
<dbReference type="Pfam" id="PF03061">
    <property type="entry name" value="4HBT"/>
    <property type="match status" value="1"/>
</dbReference>
<dbReference type="InterPro" id="IPR033120">
    <property type="entry name" value="HOTDOG_ACOT"/>
</dbReference>
<evidence type="ECO:0000256" key="2">
    <source>
        <dbReference type="ARBA" id="ARBA00022737"/>
    </source>
</evidence>
<dbReference type="InterPro" id="IPR006683">
    <property type="entry name" value="Thioestr_dom"/>
</dbReference>
<evidence type="ECO:0000313" key="8">
    <source>
        <dbReference type="Proteomes" id="UP000033140"/>
    </source>
</evidence>
<keyword evidence="4" id="KW-0809">Transit peptide</keyword>
<dbReference type="InterPro" id="IPR029069">
    <property type="entry name" value="HotDog_dom_sf"/>
</dbReference>
<dbReference type="OrthoDB" id="331699at2759"/>